<dbReference type="InterPro" id="IPR005064">
    <property type="entry name" value="BUG"/>
</dbReference>
<evidence type="ECO:0000313" key="4">
    <source>
        <dbReference type="Proteomes" id="UP000295096"/>
    </source>
</evidence>
<dbReference type="SUPFAM" id="SSF53850">
    <property type="entry name" value="Periplasmic binding protein-like II"/>
    <property type="match status" value="1"/>
</dbReference>
<dbReference type="Pfam" id="PF03401">
    <property type="entry name" value="TctC"/>
    <property type="match status" value="1"/>
</dbReference>
<dbReference type="Gene3D" id="3.40.190.10">
    <property type="entry name" value="Periplasmic binding protein-like II"/>
    <property type="match status" value="1"/>
</dbReference>
<evidence type="ECO:0000256" key="1">
    <source>
        <dbReference type="ARBA" id="ARBA00006987"/>
    </source>
</evidence>
<dbReference type="InterPro" id="IPR042100">
    <property type="entry name" value="Bug_dom1"/>
</dbReference>
<comment type="similarity">
    <text evidence="1">Belongs to the UPF0065 (bug) family.</text>
</comment>
<evidence type="ECO:0000256" key="2">
    <source>
        <dbReference type="SAM" id="MobiDB-lite"/>
    </source>
</evidence>
<dbReference type="AlphaFoldDB" id="A0A4R5QFR4"/>
<sequence>MRAWAWAFPLLERRARAVSVRPGSRQPLQLLAFASIFARSGDSTNRDLLWALAAALPLPGPTMSAVAGRDKSGDRPARPGRPTPRRSARGAVPPGLGVHTHPRSALGCGKGIGGTRMQPGRHGRLRPCLMLLAALLLAAPTLRAQAPAAGYPNRPVTITVCFPPGASTDAIARRLGEKLGAALGRPVVVENRGGAGGNIAASAIAKSAPDGHSLLFCATSGLVIAAAARRPLDFDPERDLVPVSPVGALTVLLLTRPSLGVGAVPELLAQARARPGTLNFASIGVGSSFHLAIEQINATAGVSMTHVPFRGGGQAVPELLAGRLDAMFASWSLAQAHVLGGTLRPLAVAAPTRFAALPEVPTMAEAGLGKVWLEEGLGVFAPAGTPPAIVARLNAEIGRIIAEPAMRDWLVGQGVPPAPETPEEFRARLQSGVAVLRDVIGRLDLKLE</sequence>
<name>A0A4R5QFR4_9PROT</name>
<keyword evidence="4" id="KW-1185">Reference proteome</keyword>
<dbReference type="Proteomes" id="UP000295096">
    <property type="component" value="Unassembled WGS sequence"/>
</dbReference>
<dbReference type="Gene3D" id="3.40.190.150">
    <property type="entry name" value="Bordetella uptake gene, domain 1"/>
    <property type="match status" value="1"/>
</dbReference>
<feature type="compositionally biased region" description="Basic and acidic residues" evidence="2">
    <location>
        <begin position="68"/>
        <end position="77"/>
    </location>
</feature>
<feature type="region of interest" description="Disordered" evidence="2">
    <location>
        <begin position="63"/>
        <end position="118"/>
    </location>
</feature>
<comment type="caution">
    <text evidence="3">The sequence shown here is derived from an EMBL/GenBank/DDBJ whole genome shotgun (WGS) entry which is preliminary data.</text>
</comment>
<gene>
    <name evidence="3" type="ORF">E2C06_17290</name>
</gene>
<proteinExistence type="inferred from homology"/>
<accession>A0A4R5QFR4</accession>
<organism evidence="3 4">
    <name type="scientific">Dankookia rubra</name>
    <dbReference type="NCBI Taxonomy" id="1442381"/>
    <lineage>
        <taxon>Bacteria</taxon>
        <taxon>Pseudomonadati</taxon>
        <taxon>Pseudomonadota</taxon>
        <taxon>Alphaproteobacteria</taxon>
        <taxon>Acetobacterales</taxon>
        <taxon>Roseomonadaceae</taxon>
        <taxon>Dankookia</taxon>
    </lineage>
</organism>
<dbReference type="PANTHER" id="PTHR42928:SF5">
    <property type="entry name" value="BLR1237 PROTEIN"/>
    <property type="match status" value="1"/>
</dbReference>
<reference evidence="3 4" key="1">
    <citation type="journal article" date="2016" name="J. Microbiol.">
        <title>Dankookia rubra gen. nov., sp. nov., an alphaproteobacterium isolated from sediment of a shallow stream.</title>
        <authorList>
            <person name="Kim W.H."/>
            <person name="Kim D.H."/>
            <person name="Kang K."/>
            <person name="Ahn T.Y."/>
        </authorList>
    </citation>
    <scope>NUCLEOTIDE SEQUENCE [LARGE SCALE GENOMIC DNA]</scope>
    <source>
        <strain evidence="3 4">JCM30602</strain>
    </source>
</reference>
<evidence type="ECO:0000313" key="3">
    <source>
        <dbReference type="EMBL" id="TDH61391.1"/>
    </source>
</evidence>
<dbReference type="EMBL" id="SMSJ01000022">
    <property type="protein sequence ID" value="TDH61391.1"/>
    <property type="molecule type" value="Genomic_DNA"/>
</dbReference>
<dbReference type="OrthoDB" id="7257561at2"/>
<dbReference type="PANTHER" id="PTHR42928">
    <property type="entry name" value="TRICARBOXYLATE-BINDING PROTEIN"/>
    <property type="match status" value="1"/>
</dbReference>
<protein>
    <submittedName>
        <fullName evidence="3">Tripartite tricarboxylate transporter substrate binding protein</fullName>
    </submittedName>
</protein>